<sequence length="833" mass="92382">MADTLSRVPLLSRDDAEQADLSLSALAHAYGALKAGKMPTSDQLVRGIRKILASSLLQPEIGGMAAKKVGGGKLSRKGRDVVVNERRVLEAIARLVLEKNDDDKIQRFIWEARNADIDVDVDADVKLEVPKPPVPSASELKEAGKSLHELLSLLLTSNELRNLLADSLNLFRDLFADAAEEFAEGTIAATRASKKAAKQVRPSDEQKERHETGLVKDDDHWEDVIARGQDIRKSIKRGAEDKRDELLKKGVKKGRALKEYAEEKLPTDVKDAVIERWRAIVNEIQSKPEYQDAVNTLSDLTRKYFDLAKDELQHAAEASTAKLKNVDAEANEEAKDAVSLLRQIIESFTGNLDPALRATDALYNDLKNDERIQQVWKEFEVLVDRSINDPGYLTSQKASRRFEAIYDRSRAIVDSNADWKRDANAFISEVQKLLDNAANDRALIALGDAFEDLGDSIAVFAKTGYNLVGIDGGALWQDISTVFLPRLLGAVQMVPLPRVEFSSEDVDLIVDNIKFEAASFIPDAARFKSNVEFETKKGYAAYASEFSAKTTLAFAGLRMKATNISYYISIKRHWLGLEDSGLLDIYIGNPDDPKADDGLDATLTVSNATEEDRESFFKLEKVDVSLENFNIGIRQSSHPIRNWFARGAVRAFMEVKVKEVLEEQIAVAFKEMDRQFFLLQVKSAGAAGAASDPLAYIRGILNTSGSSSSLVDEVTNTGIRKVGPHGEWVLQVGIEDELLPGKRTALQRKGEDITSRKHSVERLLEEGRAELIGAAREAGASVDNVEQVGYEVEASVGEAVDEESRKARKIAKRRQREEARREGWKSEAFDLVV</sequence>
<protein>
    <submittedName>
        <fullName evidence="3">RHTO0S12e05622g1_1</fullName>
    </submittedName>
</protein>
<evidence type="ECO:0000313" key="3">
    <source>
        <dbReference type="EMBL" id="CDR46527.1"/>
    </source>
</evidence>
<gene>
    <name evidence="3" type="ORF">RHTO0S_12e05622g</name>
</gene>
<reference evidence="3" key="1">
    <citation type="journal article" date="2014" name="Genome Announc.">
        <title>Draft genome sequence of Rhodosporidium toruloides CECT1137, an oleaginous yeast of biotechnological interest.</title>
        <authorList>
            <person name="Morin N."/>
            <person name="Calcas X."/>
            <person name="Devillers H."/>
            <person name="Durrens P."/>
            <person name="Sherman D.J."/>
            <person name="Nicaud J.-M."/>
            <person name="Neuveglise C."/>
        </authorList>
    </citation>
    <scope>NUCLEOTIDE SEQUENCE</scope>
    <source>
        <strain evidence="3">CECT1137</strain>
    </source>
</reference>
<dbReference type="AlphaFoldDB" id="A0A061BHT0"/>
<feature type="region of interest" description="Disordered" evidence="1">
    <location>
        <begin position="803"/>
        <end position="833"/>
    </location>
</feature>
<dbReference type="InterPro" id="IPR045967">
    <property type="entry name" value="HAM1-like_N"/>
</dbReference>
<accession>A0A061BHT0</accession>
<proteinExistence type="predicted"/>
<organism evidence="3">
    <name type="scientific">Rhodotorula toruloides</name>
    <name type="common">Yeast</name>
    <name type="synonym">Rhodosporidium toruloides</name>
    <dbReference type="NCBI Taxonomy" id="5286"/>
    <lineage>
        <taxon>Eukaryota</taxon>
        <taxon>Fungi</taxon>
        <taxon>Dikarya</taxon>
        <taxon>Basidiomycota</taxon>
        <taxon>Pucciniomycotina</taxon>
        <taxon>Microbotryomycetes</taxon>
        <taxon>Sporidiobolales</taxon>
        <taxon>Sporidiobolaceae</taxon>
        <taxon>Rhodotorula</taxon>
    </lineage>
</organism>
<dbReference type="EMBL" id="LK052947">
    <property type="protein sequence ID" value="CDR46527.1"/>
    <property type="molecule type" value="Genomic_DNA"/>
</dbReference>
<evidence type="ECO:0000256" key="1">
    <source>
        <dbReference type="SAM" id="MobiDB-lite"/>
    </source>
</evidence>
<dbReference type="OrthoDB" id="5407957at2759"/>
<dbReference type="PANTHER" id="PTHR31138">
    <property type="entry name" value="CHROMOSOME 19, WHOLE GENOME SHOTGUN SEQUENCE"/>
    <property type="match status" value="1"/>
</dbReference>
<feature type="compositionally biased region" description="Basic and acidic residues" evidence="1">
    <location>
        <begin position="815"/>
        <end position="833"/>
    </location>
</feature>
<feature type="domain" description="HAM1-like N-terminal" evidence="2">
    <location>
        <begin position="29"/>
        <end position="185"/>
    </location>
</feature>
<name>A0A061BHT0_RHOTO</name>
<feature type="region of interest" description="Disordered" evidence="1">
    <location>
        <begin position="193"/>
        <end position="212"/>
    </location>
</feature>
<dbReference type="Pfam" id="PF19343">
    <property type="entry name" value="HAM1_N"/>
    <property type="match status" value="2"/>
</dbReference>
<evidence type="ECO:0000259" key="2">
    <source>
        <dbReference type="Pfam" id="PF19343"/>
    </source>
</evidence>
<feature type="domain" description="HAM1-like N-terminal" evidence="2">
    <location>
        <begin position="196"/>
        <end position="610"/>
    </location>
</feature>
<feature type="compositionally biased region" description="Basic and acidic residues" evidence="1">
    <location>
        <begin position="201"/>
        <end position="212"/>
    </location>
</feature>
<dbReference type="PANTHER" id="PTHR31138:SF1">
    <property type="entry name" value="PDZ DOMAIN-CONTAINING PROTEIN"/>
    <property type="match status" value="1"/>
</dbReference>